<dbReference type="AlphaFoldDB" id="F0WZ81"/>
<accession>F0WZ81</accession>
<feature type="region of interest" description="Disordered" evidence="1">
    <location>
        <begin position="29"/>
        <end position="51"/>
    </location>
</feature>
<gene>
    <name evidence="2" type="primary">AlNc14C416G11487</name>
    <name evidence="2" type="ORF">ALNC14_129410</name>
</gene>
<feature type="compositionally biased region" description="Basic and acidic residues" evidence="1">
    <location>
        <begin position="29"/>
        <end position="42"/>
    </location>
</feature>
<reference evidence="2" key="2">
    <citation type="submission" date="2011-02" db="EMBL/GenBank/DDBJ databases">
        <authorList>
            <person name="MacLean D."/>
        </authorList>
    </citation>
    <scope>NUCLEOTIDE SEQUENCE</scope>
</reference>
<protein>
    <submittedName>
        <fullName evidence="2">AlNc14C416G11487 protein</fullName>
    </submittedName>
</protein>
<evidence type="ECO:0000256" key="1">
    <source>
        <dbReference type="SAM" id="MobiDB-lite"/>
    </source>
</evidence>
<evidence type="ECO:0000313" key="2">
    <source>
        <dbReference type="EMBL" id="CCA26797.1"/>
    </source>
</evidence>
<name>F0WZ81_9STRA</name>
<organism evidence="2">
    <name type="scientific">Albugo laibachii Nc14</name>
    <dbReference type="NCBI Taxonomy" id="890382"/>
    <lineage>
        <taxon>Eukaryota</taxon>
        <taxon>Sar</taxon>
        <taxon>Stramenopiles</taxon>
        <taxon>Oomycota</taxon>
        <taxon>Peronosporomycetes</taxon>
        <taxon>Albuginales</taxon>
        <taxon>Albuginaceae</taxon>
        <taxon>Albugo</taxon>
    </lineage>
</organism>
<proteinExistence type="predicted"/>
<dbReference type="EMBL" id="FR824459">
    <property type="protein sequence ID" value="CCA26797.1"/>
    <property type="molecule type" value="Genomic_DNA"/>
</dbReference>
<sequence length="91" mass="10806">MEYKKDNKSSRKIQAQFMAAKYIPSVRNMTEKPIGRQQVRGDGRKKRQHKRPATTFEFGNDFIGCFRDHGSVQDTLDRFFPNLERCDYHCF</sequence>
<dbReference type="HOGENOM" id="CLU_2431564_0_0_1"/>
<reference evidence="2" key="1">
    <citation type="journal article" date="2011" name="PLoS Biol.">
        <title>Gene gain and loss during evolution of obligate parasitism in the white rust pathogen of Arabidopsis thaliana.</title>
        <authorList>
            <person name="Kemen E."/>
            <person name="Gardiner A."/>
            <person name="Schultz-Larsen T."/>
            <person name="Kemen A.C."/>
            <person name="Balmuth A.L."/>
            <person name="Robert-Seilaniantz A."/>
            <person name="Bailey K."/>
            <person name="Holub E."/>
            <person name="Studholme D.J."/>
            <person name="Maclean D."/>
            <person name="Jones J.D."/>
        </authorList>
    </citation>
    <scope>NUCLEOTIDE SEQUENCE</scope>
</reference>